<evidence type="ECO:0000256" key="1">
    <source>
        <dbReference type="ARBA" id="ARBA00001412"/>
    </source>
</evidence>
<dbReference type="GO" id="GO:0016787">
    <property type="term" value="F:hydrolase activity"/>
    <property type="evidence" value="ECO:0007669"/>
    <property type="project" value="UniProtKB-KW"/>
</dbReference>
<dbReference type="InterPro" id="IPR006103">
    <property type="entry name" value="Glyco_hydro_2_cat"/>
</dbReference>
<keyword evidence="5 7" id="KW-0326">Glycosidase</keyword>
<dbReference type="Pfam" id="PF02836">
    <property type="entry name" value="Glyco_hydro_2_C"/>
    <property type="match status" value="1"/>
</dbReference>
<reference evidence="11" key="1">
    <citation type="journal article" date="2019" name="Int. J. Syst. Evol. Microbiol.">
        <title>The Global Catalogue of Microorganisms (GCM) 10K type strain sequencing project: providing services to taxonomists for standard genome sequencing and annotation.</title>
        <authorList>
            <consortium name="The Broad Institute Genomics Platform"/>
            <consortium name="The Broad Institute Genome Sequencing Center for Infectious Disease"/>
            <person name="Wu L."/>
            <person name="Ma J."/>
        </authorList>
    </citation>
    <scope>NUCLEOTIDE SEQUENCE [LARGE SCALE GENOMIC DNA]</scope>
    <source>
        <strain evidence="11">JCM 18959</strain>
    </source>
</reference>
<evidence type="ECO:0000256" key="3">
    <source>
        <dbReference type="ARBA" id="ARBA00012756"/>
    </source>
</evidence>
<dbReference type="InterPro" id="IPR036156">
    <property type="entry name" value="Beta-gal/glucu_dom_sf"/>
</dbReference>
<dbReference type="InterPro" id="IPR006101">
    <property type="entry name" value="Glyco_hydro_2"/>
</dbReference>
<dbReference type="Pfam" id="PF00703">
    <property type="entry name" value="Glyco_hydro_2"/>
    <property type="match status" value="1"/>
</dbReference>
<dbReference type="InterPro" id="IPR004199">
    <property type="entry name" value="B-gal_small/dom_5"/>
</dbReference>
<dbReference type="Proteomes" id="UP001501407">
    <property type="component" value="Unassembled WGS sequence"/>
</dbReference>
<dbReference type="RefSeq" id="WP_194414712.1">
    <property type="nucleotide sequence ID" value="NZ_BAABKZ010000002.1"/>
</dbReference>
<feature type="region of interest" description="Disordered" evidence="8">
    <location>
        <begin position="241"/>
        <end position="262"/>
    </location>
</feature>
<sequence length="1000" mass="109109">MPAVLDPSGLTHPGRLPISSLRRPFAVDLDGEWDFALVRSPADLEAAAWVRAEVPGLWTMSSDIDRPHYTNVAMPFADVPPHIPADNPLGVYRRSFTFPSSRDRVILHVGAAEGHLRAYVNGTAVGTSGDSHLAAEFDITDAVREGDNVVELHVAKWSSASYLEDQDQWWQSGLARSVGIVTRPKVALADVTAVADFDPQSGRGALALTVETHGLSHLAEPAHSARVTLRGSTTELPVSGRVAAPTLPKPDRDRSTRPAPRLPEDFMDLLSIRAASAPVPPEFRAIPNTLGAPPLPASPAGTARFLLDDLDVDPWSAESPALYDLDIELLDAGAHVVDATSLRIGFRRVEIVGRDLLVNGGRIMVQGVARHDVDPRTGRVISYERMHAELSLLKRMNVNAIRTAHYPNDPRVLDLCDELGLYVVDEADVEGHAFASILPDDPRYLTEIVDRVARMVVRDRNHPSIIAWSLGNETGYGAAHDAAAAWVRRFDPTRPVHYEGAISTDWHGGRGATDIVCPMYGSFSALKAYAADDRADRPLILCEYAYSQGNATGELAHYWELFETLPGLQGGFIWGFVDQALDPDGDGRYRYGGDFGDEPNNGPTLLFGIAFPDLTPKPAFWEARGLFSPVRIVSDGESAGRGRLRIRNRQTFADLSRLELSARIDGPGGTLAEAVIDAGALAAGAELTIELPATLQTSLAEAIGVSVVVRTRHDELWAPRGTELAVEQVVLPRGPVAMPATVAPVELGDAGAIEHRLLTMAPRLSLWRAMTDHDVSFALDNRFVRSGFFALDAQSVEVVDGERETVVTTTYTAAFGDEVRHVRTLSRLGDHDFLLHEQVVLPEGTRDGLRVGVEFHLVAGFDTARWTGFGPWENYPDRSASALLGAWESPIDEMSVPYIVAQENGTRGGTTRLELRGPSGVVEVEMAEPLHINVARHTVAELEAADHWWKLPASDRTVVHLDIAHRGLGSALLGPDTRPIHRLFGERYEWTWRLRLRATA</sequence>
<dbReference type="PANTHER" id="PTHR46323:SF2">
    <property type="entry name" value="BETA-GALACTOSIDASE"/>
    <property type="match status" value="1"/>
</dbReference>
<dbReference type="InterPro" id="IPR032312">
    <property type="entry name" value="LacZ_4"/>
</dbReference>
<gene>
    <name evidence="10" type="ORF">GCM10025760_21320</name>
</gene>
<keyword evidence="11" id="KW-1185">Reference proteome</keyword>
<evidence type="ECO:0000313" key="11">
    <source>
        <dbReference type="Proteomes" id="UP001501407"/>
    </source>
</evidence>
<feature type="domain" description="Beta galactosidase small chain/" evidence="9">
    <location>
        <begin position="741"/>
        <end position="995"/>
    </location>
</feature>
<accession>A0ABP9MB30</accession>
<dbReference type="EC" id="3.2.1.23" evidence="3 7"/>
<dbReference type="SUPFAM" id="SSF74650">
    <property type="entry name" value="Galactose mutarotase-like"/>
    <property type="match status" value="1"/>
</dbReference>
<dbReference type="PANTHER" id="PTHR46323">
    <property type="entry name" value="BETA-GALACTOSIDASE"/>
    <property type="match status" value="1"/>
</dbReference>
<protein>
    <recommendedName>
        <fullName evidence="3 7">Beta-galactosidase</fullName>
        <ecNumber evidence="3 7">3.2.1.23</ecNumber>
    </recommendedName>
    <alternativeName>
        <fullName evidence="6 7">Lactase</fullName>
    </alternativeName>
</protein>
<dbReference type="Pfam" id="PF16353">
    <property type="entry name" value="LacZ_4"/>
    <property type="match status" value="1"/>
</dbReference>
<dbReference type="Pfam" id="PF02837">
    <property type="entry name" value="Glyco_hydro_2_N"/>
    <property type="match status" value="1"/>
</dbReference>
<comment type="similarity">
    <text evidence="2 7">Belongs to the glycosyl hydrolase 2 family.</text>
</comment>
<evidence type="ECO:0000256" key="6">
    <source>
        <dbReference type="ARBA" id="ARBA00032230"/>
    </source>
</evidence>
<dbReference type="SUPFAM" id="SSF51445">
    <property type="entry name" value="(Trans)glycosidases"/>
    <property type="match status" value="1"/>
</dbReference>
<keyword evidence="4 7" id="KW-0378">Hydrolase</keyword>
<dbReference type="SMART" id="SM01038">
    <property type="entry name" value="Bgal_small_N"/>
    <property type="match status" value="1"/>
</dbReference>
<dbReference type="InterPro" id="IPR006102">
    <property type="entry name" value="Ig-like_GH2"/>
</dbReference>
<dbReference type="InterPro" id="IPR011013">
    <property type="entry name" value="Gal_mutarotase_sf_dom"/>
</dbReference>
<dbReference type="InterPro" id="IPR050347">
    <property type="entry name" value="Bact_Beta-galactosidase"/>
</dbReference>
<evidence type="ECO:0000313" key="10">
    <source>
        <dbReference type="EMBL" id="GAA5092517.1"/>
    </source>
</evidence>
<dbReference type="EMBL" id="BAABKZ010000002">
    <property type="protein sequence ID" value="GAA5092517.1"/>
    <property type="molecule type" value="Genomic_DNA"/>
</dbReference>
<name>A0ABP9MB30_9MICO</name>
<evidence type="ECO:0000256" key="7">
    <source>
        <dbReference type="RuleBase" id="RU361154"/>
    </source>
</evidence>
<organism evidence="10 11">
    <name type="scientific">Microbacterium yannicii</name>
    <dbReference type="NCBI Taxonomy" id="671622"/>
    <lineage>
        <taxon>Bacteria</taxon>
        <taxon>Bacillati</taxon>
        <taxon>Actinomycetota</taxon>
        <taxon>Actinomycetes</taxon>
        <taxon>Micrococcales</taxon>
        <taxon>Microbacteriaceae</taxon>
        <taxon>Microbacterium</taxon>
    </lineage>
</organism>
<evidence type="ECO:0000256" key="8">
    <source>
        <dbReference type="SAM" id="MobiDB-lite"/>
    </source>
</evidence>
<dbReference type="Gene3D" id="3.20.20.80">
    <property type="entry name" value="Glycosidases"/>
    <property type="match status" value="1"/>
</dbReference>
<evidence type="ECO:0000256" key="4">
    <source>
        <dbReference type="ARBA" id="ARBA00022801"/>
    </source>
</evidence>
<dbReference type="Gene3D" id="2.70.98.10">
    <property type="match status" value="1"/>
</dbReference>
<dbReference type="PROSITE" id="PS00719">
    <property type="entry name" value="GLYCOSYL_HYDROL_F2_1"/>
    <property type="match status" value="1"/>
</dbReference>
<dbReference type="InterPro" id="IPR017853">
    <property type="entry name" value="GH"/>
</dbReference>
<comment type="catalytic activity">
    <reaction evidence="1 7">
        <text>Hydrolysis of terminal non-reducing beta-D-galactose residues in beta-D-galactosides.</text>
        <dbReference type="EC" id="3.2.1.23"/>
    </reaction>
</comment>
<comment type="caution">
    <text evidence="10">The sequence shown here is derived from an EMBL/GenBank/DDBJ whole genome shotgun (WGS) entry which is preliminary data.</text>
</comment>
<dbReference type="InterPro" id="IPR013783">
    <property type="entry name" value="Ig-like_fold"/>
</dbReference>
<evidence type="ECO:0000259" key="9">
    <source>
        <dbReference type="SMART" id="SM01038"/>
    </source>
</evidence>
<dbReference type="Gene3D" id="2.60.40.10">
    <property type="entry name" value="Immunoglobulins"/>
    <property type="match status" value="2"/>
</dbReference>
<dbReference type="Pfam" id="PF02929">
    <property type="entry name" value="Bgal_small_N"/>
    <property type="match status" value="1"/>
</dbReference>
<dbReference type="SUPFAM" id="SSF49303">
    <property type="entry name" value="beta-Galactosidase/glucuronidase domain"/>
    <property type="match status" value="2"/>
</dbReference>
<dbReference type="InterPro" id="IPR008979">
    <property type="entry name" value="Galactose-bd-like_sf"/>
</dbReference>
<dbReference type="PRINTS" id="PR00132">
    <property type="entry name" value="GLHYDRLASE2"/>
</dbReference>
<dbReference type="InterPro" id="IPR014718">
    <property type="entry name" value="GH-type_carb-bd"/>
</dbReference>
<evidence type="ECO:0000256" key="2">
    <source>
        <dbReference type="ARBA" id="ARBA00007401"/>
    </source>
</evidence>
<dbReference type="InterPro" id="IPR006104">
    <property type="entry name" value="Glyco_hydro_2_N"/>
</dbReference>
<evidence type="ECO:0000256" key="5">
    <source>
        <dbReference type="ARBA" id="ARBA00023295"/>
    </source>
</evidence>
<proteinExistence type="inferred from homology"/>
<dbReference type="Gene3D" id="2.60.120.260">
    <property type="entry name" value="Galactose-binding domain-like"/>
    <property type="match status" value="1"/>
</dbReference>
<dbReference type="SUPFAM" id="SSF49785">
    <property type="entry name" value="Galactose-binding domain-like"/>
    <property type="match status" value="1"/>
</dbReference>
<dbReference type="InterPro" id="IPR023230">
    <property type="entry name" value="Glyco_hydro_2_CS"/>
</dbReference>